<evidence type="ECO:0000313" key="2">
    <source>
        <dbReference type="EnsemblProtists" id="HpaP801157"/>
    </source>
</evidence>
<name>M4B4F8_HYAAE</name>
<organism evidence="2 3">
    <name type="scientific">Hyaloperonospora arabidopsidis (strain Emoy2)</name>
    <name type="common">Downy mildew agent</name>
    <name type="synonym">Peronospora arabidopsidis</name>
    <dbReference type="NCBI Taxonomy" id="559515"/>
    <lineage>
        <taxon>Eukaryota</taxon>
        <taxon>Sar</taxon>
        <taxon>Stramenopiles</taxon>
        <taxon>Oomycota</taxon>
        <taxon>Peronosporomycetes</taxon>
        <taxon>Peronosporales</taxon>
        <taxon>Peronosporaceae</taxon>
        <taxon>Hyaloperonospora</taxon>
    </lineage>
</organism>
<dbReference type="Proteomes" id="UP000011713">
    <property type="component" value="Unassembled WGS sequence"/>
</dbReference>
<feature type="region of interest" description="Disordered" evidence="1">
    <location>
        <begin position="60"/>
        <end position="101"/>
    </location>
</feature>
<feature type="compositionally biased region" description="Polar residues" evidence="1">
    <location>
        <begin position="70"/>
        <end position="83"/>
    </location>
</feature>
<dbReference type="HOGENOM" id="CLU_150340_0_0_1"/>
<evidence type="ECO:0000313" key="3">
    <source>
        <dbReference type="Proteomes" id="UP000011713"/>
    </source>
</evidence>
<protein>
    <recommendedName>
        <fullName evidence="4">RxLR effector candidate protein</fullName>
    </recommendedName>
</protein>
<sequence length="127" mass="14000">MCRNFLTWAKHALPDDTSQFAPSGNNGQATKASQEPGDRPPYPGWEVPYRGAQIKRGGPSCRCMRYGRQRSVQTERGATTQTPRGEGYDNSGCHPPPSTYYSTSVFELSARSPSLTPEPHEADLPRT</sequence>
<dbReference type="AlphaFoldDB" id="M4B4F8"/>
<keyword evidence="3" id="KW-1185">Reference proteome</keyword>
<proteinExistence type="predicted"/>
<evidence type="ECO:0000256" key="1">
    <source>
        <dbReference type="SAM" id="MobiDB-lite"/>
    </source>
</evidence>
<reference evidence="2" key="2">
    <citation type="submission" date="2015-06" db="UniProtKB">
        <authorList>
            <consortium name="EnsemblProtists"/>
        </authorList>
    </citation>
    <scope>IDENTIFICATION</scope>
    <source>
        <strain evidence="2">Emoy2</strain>
    </source>
</reference>
<dbReference type="EnsemblProtists" id="HpaT801157">
    <property type="protein sequence ID" value="HpaP801157"/>
    <property type="gene ID" value="HpaG801157"/>
</dbReference>
<accession>M4B4F8</accession>
<dbReference type="EMBL" id="JH598253">
    <property type="status" value="NOT_ANNOTATED_CDS"/>
    <property type="molecule type" value="Genomic_DNA"/>
</dbReference>
<evidence type="ECO:0008006" key="4">
    <source>
        <dbReference type="Google" id="ProtNLM"/>
    </source>
</evidence>
<feature type="compositionally biased region" description="Polar residues" evidence="1">
    <location>
        <begin position="16"/>
        <end position="33"/>
    </location>
</feature>
<feature type="region of interest" description="Disordered" evidence="1">
    <location>
        <begin position="13"/>
        <end position="46"/>
    </location>
</feature>
<dbReference type="VEuPathDB" id="FungiDB:HpaG801157"/>
<dbReference type="InParanoid" id="M4B4F8"/>
<reference evidence="3" key="1">
    <citation type="journal article" date="2010" name="Science">
        <title>Signatures of adaptation to obligate biotrophy in the Hyaloperonospora arabidopsidis genome.</title>
        <authorList>
            <person name="Baxter L."/>
            <person name="Tripathy S."/>
            <person name="Ishaque N."/>
            <person name="Boot N."/>
            <person name="Cabral A."/>
            <person name="Kemen E."/>
            <person name="Thines M."/>
            <person name="Ah-Fong A."/>
            <person name="Anderson R."/>
            <person name="Badejoko W."/>
            <person name="Bittner-Eddy P."/>
            <person name="Boore J.L."/>
            <person name="Chibucos M.C."/>
            <person name="Coates M."/>
            <person name="Dehal P."/>
            <person name="Delehaunty K."/>
            <person name="Dong S."/>
            <person name="Downton P."/>
            <person name="Dumas B."/>
            <person name="Fabro G."/>
            <person name="Fronick C."/>
            <person name="Fuerstenberg S.I."/>
            <person name="Fulton L."/>
            <person name="Gaulin E."/>
            <person name="Govers F."/>
            <person name="Hughes L."/>
            <person name="Humphray S."/>
            <person name="Jiang R.H."/>
            <person name="Judelson H."/>
            <person name="Kamoun S."/>
            <person name="Kyung K."/>
            <person name="Meijer H."/>
            <person name="Minx P."/>
            <person name="Morris P."/>
            <person name="Nelson J."/>
            <person name="Phuntumart V."/>
            <person name="Qutob D."/>
            <person name="Rehmany A."/>
            <person name="Rougon-Cardoso A."/>
            <person name="Ryden P."/>
            <person name="Torto-Alalibo T."/>
            <person name="Studholme D."/>
            <person name="Wang Y."/>
            <person name="Win J."/>
            <person name="Wood J."/>
            <person name="Clifton S.W."/>
            <person name="Rogers J."/>
            <person name="Van den Ackerveken G."/>
            <person name="Jones J.D."/>
            <person name="McDowell J.M."/>
            <person name="Beynon J."/>
            <person name="Tyler B.M."/>
        </authorList>
    </citation>
    <scope>NUCLEOTIDE SEQUENCE [LARGE SCALE GENOMIC DNA]</scope>
    <source>
        <strain evidence="3">Emoy2</strain>
    </source>
</reference>